<reference evidence="2" key="1">
    <citation type="submission" date="2016-10" db="EMBL/GenBank/DDBJ databases">
        <authorList>
            <person name="Varghese N."/>
            <person name="Submissions S."/>
        </authorList>
    </citation>
    <scope>NUCLEOTIDE SEQUENCE [LARGE SCALE GENOMIC DNA]</scope>
    <source>
        <strain evidence="2">LMG 25967</strain>
    </source>
</reference>
<dbReference type="AlphaFoldDB" id="A0A1H6Y7Z7"/>
<dbReference type="EMBL" id="FNZE01000007">
    <property type="protein sequence ID" value="SEJ33250.1"/>
    <property type="molecule type" value="Genomic_DNA"/>
</dbReference>
<name>A0A1H6Y7Z7_9PSED</name>
<organism evidence="1 2">
    <name type="scientific">Pseudomonas linyingensis</name>
    <dbReference type="NCBI Taxonomy" id="915471"/>
    <lineage>
        <taxon>Bacteria</taxon>
        <taxon>Pseudomonadati</taxon>
        <taxon>Pseudomonadota</taxon>
        <taxon>Gammaproteobacteria</taxon>
        <taxon>Pseudomonadales</taxon>
        <taxon>Pseudomonadaceae</taxon>
        <taxon>Pseudomonas</taxon>
    </lineage>
</organism>
<evidence type="ECO:0000313" key="2">
    <source>
        <dbReference type="Proteomes" id="UP000242930"/>
    </source>
</evidence>
<accession>A0A1H6Y7Z7</accession>
<proteinExistence type="predicted"/>
<sequence length="315" mass="35060">MINTEFSLSEQASLWVDVDAELAMLSPDELADELKSVEFSFSGSGTFPKNITRASATKKPLRPSAARLLAILYLGHQDNVAVLGNLYRELRLATDQEGREQVQTRITKLEANNRYAQRLAQSVASGTELHEWRRVPGELKRAFTLIGFASHRDAYAITIRLDSGVAGAALTAAKGQADYLSAILRRLGVTELAFVLERSDRESSENSPWHLHCSAIISADLLEELTREPIGADGKPKPSKLRKALALDYRQRYKNRAVDVQPLRTAGAWGVYITKDIDVTTHRLKGRSPCYASQSAKRAARELYDGMRRWLTTTC</sequence>
<keyword evidence="2" id="KW-1185">Reference proteome</keyword>
<protein>
    <submittedName>
        <fullName evidence="1">Uncharacterized protein</fullName>
    </submittedName>
</protein>
<dbReference type="Proteomes" id="UP000242930">
    <property type="component" value="Unassembled WGS sequence"/>
</dbReference>
<dbReference type="RefSeq" id="WP_244517159.1">
    <property type="nucleotide sequence ID" value="NZ_FNZE01000007.1"/>
</dbReference>
<gene>
    <name evidence="1" type="ORF">SAMN05216201_10776</name>
</gene>
<dbReference type="STRING" id="915471.SAMN05216201_10776"/>
<evidence type="ECO:0000313" key="1">
    <source>
        <dbReference type="EMBL" id="SEJ33250.1"/>
    </source>
</evidence>